<organism evidence="1">
    <name type="scientific">Zooxanthella nutricula</name>
    <dbReference type="NCBI Taxonomy" id="1333877"/>
    <lineage>
        <taxon>Eukaryota</taxon>
        <taxon>Sar</taxon>
        <taxon>Alveolata</taxon>
        <taxon>Dinophyceae</taxon>
        <taxon>Peridiniales</taxon>
        <taxon>Peridiniales incertae sedis</taxon>
        <taxon>Zooxanthella</taxon>
    </lineage>
</organism>
<reference evidence="1" key="1">
    <citation type="submission" date="2021-01" db="EMBL/GenBank/DDBJ databases">
        <authorList>
            <person name="Corre E."/>
            <person name="Pelletier E."/>
            <person name="Niang G."/>
            <person name="Scheremetjew M."/>
            <person name="Finn R."/>
            <person name="Kale V."/>
            <person name="Holt S."/>
            <person name="Cochrane G."/>
            <person name="Meng A."/>
            <person name="Brown T."/>
            <person name="Cohen L."/>
        </authorList>
    </citation>
    <scope>NUCLEOTIDE SEQUENCE</scope>
    <source>
        <strain evidence="1">RCC3387</strain>
    </source>
</reference>
<accession>A0A7S2HX08</accession>
<name>A0A7S2HX08_9DINO</name>
<sequence length="150" mass="16814">MRLVEAAEVARRRRFDWLVRLRPDLEFHAPIGRLADLDARAVHASFRESGLGDVNDHFAIVPREHATAYFDIGSGCPSALDVQTSRCMGDLAQGQHTYPECAIKMRLEQFGAPIANFPRIFSLVRDDSCVRTVEMWRGLSHSDKCGNTGN</sequence>
<protein>
    <submittedName>
        <fullName evidence="1">Uncharacterized protein</fullName>
    </submittedName>
</protein>
<dbReference type="EMBL" id="HBGW01007205">
    <property type="protein sequence ID" value="CAD9502321.1"/>
    <property type="molecule type" value="Transcribed_RNA"/>
</dbReference>
<proteinExistence type="predicted"/>
<gene>
    <name evidence="1" type="ORF">BRAN1462_LOCUS4682</name>
</gene>
<dbReference type="AlphaFoldDB" id="A0A7S2HX08"/>
<evidence type="ECO:0000313" key="1">
    <source>
        <dbReference type="EMBL" id="CAD9502321.1"/>
    </source>
</evidence>